<comment type="caution">
    <text evidence="3">The sequence shown here is derived from an EMBL/GenBank/DDBJ whole genome shotgun (WGS) entry which is preliminary data.</text>
</comment>
<evidence type="ECO:0000313" key="4">
    <source>
        <dbReference type="Proteomes" id="UP001501508"/>
    </source>
</evidence>
<dbReference type="Gene3D" id="2.40.360.20">
    <property type="match status" value="1"/>
</dbReference>
<organism evidence="3 4">
    <name type="scientific">Ravibacter arvi</name>
    <dbReference type="NCBI Taxonomy" id="2051041"/>
    <lineage>
        <taxon>Bacteria</taxon>
        <taxon>Pseudomonadati</taxon>
        <taxon>Bacteroidota</taxon>
        <taxon>Cytophagia</taxon>
        <taxon>Cytophagales</taxon>
        <taxon>Spirosomataceae</taxon>
        <taxon>Ravibacter</taxon>
    </lineage>
</organism>
<dbReference type="RefSeq" id="WP_345028308.1">
    <property type="nucleotide sequence ID" value="NZ_BAABEY010000018.1"/>
</dbReference>
<dbReference type="EMBL" id="BAABEY010000018">
    <property type="protein sequence ID" value="GAA4438351.1"/>
    <property type="molecule type" value="Genomic_DNA"/>
</dbReference>
<feature type="chain" id="PRO_5045667230" description="DUF3108 domain-containing protein" evidence="1">
    <location>
        <begin position="24"/>
        <end position="233"/>
    </location>
</feature>
<keyword evidence="4" id="KW-1185">Reference proteome</keyword>
<evidence type="ECO:0000313" key="3">
    <source>
        <dbReference type="EMBL" id="GAA4438351.1"/>
    </source>
</evidence>
<dbReference type="InterPro" id="IPR049279">
    <property type="entry name" value="DUF3108-like"/>
</dbReference>
<reference evidence="4" key="1">
    <citation type="journal article" date="2019" name="Int. J. Syst. Evol. Microbiol.">
        <title>The Global Catalogue of Microorganisms (GCM) 10K type strain sequencing project: providing services to taxonomists for standard genome sequencing and annotation.</title>
        <authorList>
            <consortium name="The Broad Institute Genomics Platform"/>
            <consortium name="The Broad Institute Genome Sequencing Center for Infectious Disease"/>
            <person name="Wu L."/>
            <person name="Ma J."/>
        </authorList>
    </citation>
    <scope>NUCLEOTIDE SEQUENCE [LARGE SCALE GENOMIC DNA]</scope>
    <source>
        <strain evidence="4">JCM 31920</strain>
    </source>
</reference>
<evidence type="ECO:0000259" key="2">
    <source>
        <dbReference type="Pfam" id="PF21347"/>
    </source>
</evidence>
<evidence type="ECO:0000256" key="1">
    <source>
        <dbReference type="SAM" id="SignalP"/>
    </source>
</evidence>
<dbReference type="Proteomes" id="UP001501508">
    <property type="component" value="Unassembled WGS sequence"/>
</dbReference>
<name>A0ABP8LWT1_9BACT</name>
<dbReference type="Pfam" id="PF21347">
    <property type="entry name" value="DUF3108_like"/>
    <property type="match status" value="1"/>
</dbReference>
<feature type="signal peptide" evidence="1">
    <location>
        <begin position="1"/>
        <end position="23"/>
    </location>
</feature>
<sequence>MKTLRSIFLLCAAILVSASSLRAQNCFGVLLKEGGGFEMTNFDGKGKSVGTLKYRFVSVRDESGFTVADIELESFSSKGKSEYKQKFTMKCNGNESMIDARSMVMEEQLKSFDSYKMTLTSNDIVYPNQFQVGQTLKDASLKGSGDMSGIPIEFDMQITDRKVVSKEKIKVGAGEFDAFKITAHNKMMNKTVVTINVDFETVSYRAPGVIWDIKTETYRKGKLIAASELTKIY</sequence>
<accession>A0ABP8LWT1</accession>
<feature type="domain" description="DUF3108" evidence="2">
    <location>
        <begin position="32"/>
        <end position="229"/>
    </location>
</feature>
<proteinExistence type="predicted"/>
<keyword evidence="1" id="KW-0732">Signal</keyword>
<gene>
    <name evidence="3" type="ORF">GCM10023091_18880</name>
</gene>
<protein>
    <recommendedName>
        <fullName evidence="2">DUF3108 domain-containing protein</fullName>
    </recommendedName>
</protein>